<organism evidence="5 6">
    <name type="scientific">Saccharopolyspora cebuensis</name>
    <dbReference type="NCBI Taxonomy" id="418759"/>
    <lineage>
        <taxon>Bacteria</taxon>
        <taxon>Bacillati</taxon>
        <taxon>Actinomycetota</taxon>
        <taxon>Actinomycetes</taxon>
        <taxon>Pseudonocardiales</taxon>
        <taxon>Pseudonocardiaceae</taxon>
        <taxon>Saccharopolyspora</taxon>
    </lineage>
</organism>
<dbReference type="Gene3D" id="1.10.3630.10">
    <property type="entry name" value="yeast vps74-n-term truncation variant domain like"/>
    <property type="match status" value="1"/>
</dbReference>
<evidence type="ECO:0000256" key="2">
    <source>
        <dbReference type="ARBA" id="ARBA00023034"/>
    </source>
</evidence>
<dbReference type="InterPro" id="IPR008628">
    <property type="entry name" value="GPP34-like"/>
</dbReference>
<reference evidence="5 6" key="1">
    <citation type="submission" date="2024-08" db="EMBL/GenBank/DDBJ databases">
        <title>Genome mining of Saccharopolyspora cebuensis PGLac3 from Nigerian medicinal plant.</title>
        <authorList>
            <person name="Ezeobiora C.E."/>
            <person name="Igbokwe N.H."/>
            <person name="Amin D.H."/>
            <person name="Mendie U.E."/>
        </authorList>
    </citation>
    <scope>NUCLEOTIDE SEQUENCE [LARGE SCALE GENOMIC DNA]</scope>
    <source>
        <strain evidence="5 6">PGLac3</strain>
    </source>
</reference>
<evidence type="ECO:0000256" key="3">
    <source>
        <dbReference type="ARBA" id="ARBA00023121"/>
    </source>
</evidence>
<proteinExistence type="predicted"/>
<protein>
    <submittedName>
        <fullName evidence="5">GPP34 family phosphoprotein</fullName>
    </submittedName>
</protein>
<accession>A0ABV4CNU8</accession>
<sequence length="210" mass="22508">MTVTIPGEFALLLHKPNGGHYASSNYLGAAELGELVLRHRIEFVRRKVRVLDASPAGERWIDEALALLVRRSGPAGRPVDAARFVQSRRTRVQHASDLVRAGLMTHQREKVLGLFPVDRFHPHPAAHAQLLAELRHCADGGQLTNRLALLAALVHATRLSWSLGFTGPQRARLKQICRGEQLGTAVEHAVAAANAAMAGGAVVAATAAAG</sequence>
<comment type="subcellular location">
    <subcellularLocation>
        <location evidence="1">Golgi apparatus membrane</location>
        <topology evidence="1">Peripheral membrane protein</topology>
        <orientation evidence="1">Cytoplasmic side</orientation>
    </subcellularLocation>
</comment>
<dbReference type="RefSeq" id="WP_345360312.1">
    <property type="nucleotide sequence ID" value="NZ_BAABII010000004.1"/>
</dbReference>
<keyword evidence="3" id="KW-0446">Lipid-binding</keyword>
<name>A0ABV4CNU8_9PSEU</name>
<dbReference type="Proteomes" id="UP001564626">
    <property type="component" value="Unassembled WGS sequence"/>
</dbReference>
<keyword evidence="6" id="KW-1185">Reference proteome</keyword>
<dbReference type="InterPro" id="IPR038261">
    <property type="entry name" value="GPP34-like_sf"/>
</dbReference>
<evidence type="ECO:0000313" key="6">
    <source>
        <dbReference type="Proteomes" id="UP001564626"/>
    </source>
</evidence>
<evidence type="ECO:0000256" key="1">
    <source>
        <dbReference type="ARBA" id="ARBA00004255"/>
    </source>
</evidence>
<keyword evidence="4" id="KW-0472">Membrane</keyword>
<dbReference type="EMBL" id="JBGEHV010000065">
    <property type="protein sequence ID" value="MEY8042775.1"/>
    <property type="molecule type" value="Genomic_DNA"/>
</dbReference>
<comment type="caution">
    <text evidence="5">The sequence shown here is derived from an EMBL/GenBank/DDBJ whole genome shotgun (WGS) entry which is preliminary data.</text>
</comment>
<keyword evidence="2" id="KW-0333">Golgi apparatus</keyword>
<gene>
    <name evidence="5" type="ORF">AB8O55_25495</name>
</gene>
<evidence type="ECO:0000256" key="4">
    <source>
        <dbReference type="ARBA" id="ARBA00023136"/>
    </source>
</evidence>
<dbReference type="Pfam" id="PF05719">
    <property type="entry name" value="GPP34"/>
    <property type="match status" value="1"/>
</dbReference>
<evidence type="ECO:0000313" key="5">
    <source>
        <dbReference type="EMBL" id="MEY8042775.1"/>
    </source>
</evidence>